<dbReference type="PANTHER" id="PTHR43432">
    <property type="entry name" value="SLR0285 PROTEIN"/>
    <property type="match status" value="1"/>
</dbReference>
<dbReference type="Proteomes" id="UP000566663">
    <property type="component" value="Unassembled WGS sequence"/>
</dbReference>
<evidence type="ECO:0000256" key="2">
    <source>
        <dbReference type="ARBA" id="ARBA00023004"/>
    </source>
</evidence>
<organism evidence="5 6">
    <name type="scientific">Brevundimonas basaltis</name>
    <dbReference type="NCBI Taxonomy" id="472166"/>
    <lineage>
        <taxon>Bacteria</taxon>
        <taxon>Pseudomonadati</taxon>
        <taxon>Pseudomonadota</taxon>
        <taxon>Alphaproteobacteria</taxon>
        <taxon>Caulobacterales</taxon>
        <taxon>Caulobacteraceae</taxon>
        <taxon>Brevundimonas</taxon>
    </lineage>
</organism>
<dbReference type="GO" id="GO:0046872">
    <property type="term" value="F:metal ion binding"/>
    <property type="evidence" value="ECO:0007669"/>
    <property type="project" value="UniProtKB-KW"/>
</dbReference>
<keyword evidence="6" id="KW-1185">Reference proteome</keyword>
<dbReference type="GO" id="GO:0051536">
    <property type="term" value="F:iron-sulfur cluster binding"/>
    <property type="evidence" value="ECO:0007669"/>
    <property type="project" value="UniProtKB-KW"/>
</dbReference>
<dbReference type="SFLD" id="SFLDG01084">
    <property type="entry name" value="Uncharacterised_Radical_SAM_Su"/>
    <property type="match status" value="1"/>
</dbReference>
<sequence length="369" mass="40888">MVEAAKGRGARSNATGRFEPETVEAFDDGWTSDDDGAAPLRTSLTPEHARTIIAKNTSPDIGFDRSINPYKGCEHGCIYCYARPSHAYMGLSPGLDFESRLFYKPEAARLLEQELCKPRYVCKRIHIGGNTDPYQPVERELKSTRSILEVLQRFRHPFSIITKSVLIARDADILGAMGREGLASAIVSITTLDRGLARAMEPRASTPAKRLEAIRRLAEAGCPVGVGFAPVIPGLNDHELEAVLEAAAKAGATSAMYVTLRLPLEIKDLFREWLADARPERAARVMSLIRQTRGGRDYDPDWNQRMKGTGPVAELIAARFRAAVKRYGLDGPRPLLDESRFRVPTEMKRQLDLFDQLLPSPLAGEVFAR</sequence>
<evidence type="ECO:0000256" key="3">
    <source>
        <dbReference type="ARBA" id="ARBA00023014"/>
    </source>
</evidence>
<accession>A0A7W8MFY4</accession>
<proteinExistence type="predicted"/>
<dbReference type="EMBL" id="JACHFZ010000001">
    <property type="protein sequence ID" value="MBB5291059.1"/>
    <property type="molecule type" value="Genomic_DNA"/>
</dbReference>
<dbReference type="InterPro" id="IPR007197">
    <property type="entry name" value="rSAM"/>
</dbReference>
<dbReference type="SUPFAM" id="SSF102114">
    <property type="entry name" value="Radical SAM enzymes"/>
    <property type="match status" value="1"/>
</dbReference>
<dbReference type="AlphaFoldDB" id="A0A7W8MFY4"/>
<dbReference type="Gene3D" id="3.80.30.30">
    <property type="match status" value="1"/>
</dbReference>
<protein>
    <submittedName>
        <fullName evidence="5">DNA repair photolyase</fullName>
    </submittedName>
</protein>
<dbReference type="NCBIfam" id="NF033668">
    <property type="entry name" value="rSAM_PA0069"/>
    <property type="match status" value="1"/>
</dbReference>
<dbReference type="SMART" id="SM00729">
    <property type="entry name" value="Elp3"/>
    <property type="match status" value="1"/>
</dbReference>
<keyword evidence="3" id="KW-0411">Iron-sulfur</keyword>
<dbReference type="InterPro" id="IPR040086">
    <property type="entry name" value="MJ0683-like"/>
</dbReference>
<dbReference type="InterPro" id="IPR006638">
    <property type="entry name" value="Elp3/MiaA/NifB-like_rSAM"/>
</dbReference>
<evidence type="ECO:0000259" key="4">
    <source>
        <dbReference type="PROSITE" id="PS51918"/>
    </source>
</evidence>
<dbReference type="SFLD" id="SFLDS00029">
    <property type="entry name" value="Radical_SAM"/>
    <property type="match status" value="1"/>
</dbReference>
<dbReference type="PANTHER" id="PTHR43432:SF3">
    <property type="entry name" value="SLR0285 PROTEIN"/>
    <property type="match status" value="1"/>
</dbReference>
<dbReference type="RefSeq" id="WP_183252099.1">
    <property type="nucleotide sequence ID" value="NZ_BAAAFF010000004.1"/>
</dbReference>
<keyword evidence="1" id="KW-0479">Metal-binding</keyword>
<dbReference type="GO" id="GO:0016829">
    <property type="term" value="F:lyase activity"/>
    <property type="evidence" value="ECO:0007669"/>
    <property type="project" value="UniProtKB-KW"/>
</dbReference>
<comment type="caution">
    <text evidence="5">The sequence shown here is derived from an EMBL/GenBank/DDBJ whole genome shotgun (WGS) entry which is preliminary data.</text>
</comment>
<dbReference type="PROSITE" id="PS51918">
    <property type="entry name" value="RADICAL_SAM"/>
    <property type="match status" value="1"/>
</dbReference>
<name>A0A7W8MFY4_9CAUL</name>
<gene>
    <name evidence="5" type="ORF">HNQ67_000555</name>
</gene>
<keyword evidence="5" id="KW-0456">Lyase</keyword>
<dbReference type="Pfam" id="PF04055">
    <property type="entry name" value="Radical_SAM"/>
    <property type="match status" value="1"/>
</dbReference>
<evidence type="ECO:0000256" key="1">
    <source>
        <dbReference type="ARBA" id="ARBA00022723"/>
    </source>
</evidence>
<dbReference type="CDD" id="cd01335">
    <property type="entry name" value="Radical_SAM"/>
    <property type="match status" value="1"/>
</dbReference>
<dbReference type="InterPro" id="IPR058240">
    <property type="entry name" value="rSAM_sf"/>
</dbReference>
<feature type="domain" description="Radical SAM core" evidence="4">
    <location>
        <begin position="56"/>
        <end position="296"/>
    </location>
</feature>
<keyword evidence="2" id="KW-0408">Iron</keyword>
<evidence type="ECO:0000313" key="6">
    <source>
        <dbReference type="Proteomes" id="UP000566663"/>
    </source>
</evidence>
<reference evidence="5 6" key="1">
    <citation type="submission" date="2020-08" db="EMBL/GenBank/DDBJ databases">
        <title>Genomic Encyclopedia of Type Strains, Phase IV (KMG-IV): sequencing the most valuable type-strain genomes for metagenomic binning, comparative biology and taxonomic classification.</title>
        <authorList>
            <person name="Goeker M."/>
        </authorList>
    </citation>
    <scope>NUCLEOTIDE SEQUENCE [LARGE SCALE GENOMIC DNA]</scope>
    <source>
        <strain evidence="5 6">DSM 25335</strain>
    </source>
</reference>
<evidence type="ECO:0000313" key="5">
    <source>
        <dbReference type="EMBL" id="MBB5291059.1"/>
    </source>
</evidence>